<evidence type="ECO:0000256" key="8">
    <source>
        <dbReference type="ARBA" id="ARBA00023136"/>
    </source>
</evidence>
<dbReference type="GO" id="GO:0062054">
    <property type="term" value="F:fluoride channel activity"/>
    <property type="evidence" value="ECO:0007669"/>
    <property type="project" value="UniProtKB-UniRule"/>
</dbReference>
<keyword evidence="5 12" id="KW-1133">Transmembrane helix</keyword>
<keyword evidence="12" id="KW-0813">Transport</keyword>
<dbReference type="Pfam" id="PF02537">
    <property type="entry name" value="CRCB"/>
    <property type="match status" value="1"/>
</dbReference>
<keyword evidence="12" id="KW-0479">Metal-binding</keyword>
<dbReference type="AlphaFoldDB" id="A0A0B1R742"/>
<evidence type="ECO:0000256" key="7">
    <source>
        <dbReference type="ARBA" id="ARBA00023065"/>
    </source>
</evidence>
<comment type="subcellular location">
    <subcellularLocation>
        <location evidence="1 12">Cell membrane</location>
        <topology evidence="1 12">Multi-pass membrane protein</topology>
    </subcellularLocation>
</comment>
<evidence type="ECO:0000256" key="2">
    <source>
        <dbReference type="ARBA" id="ARBA00022475"/>
    </source>
</evidence>
<evidence type="ECO:0000256" key="6">
    <source>
        <dbReference type="ARBA" id="ARBA00023053"/>
    </source>
</evidence>
<keyword evidence="6 12" id="KW-0915">Sodium</keyword>
<dbReference type="Proteomes" id="UP000030853">
    <property type="component" value="Unassembled WGS sequence"/>
</dbReference>
<evidence type="ECO:0000256" key="11">
    <source>
        <dbReference type="ARBA" id="ARBA00035585"/>
    </source>
</evidence>
<dbReference type="PROSITE" id="PS51257">
    <property type="entry name" value="PROKAR_LIPOPROTEIN"/>
    <property type="match status" value="1"/>
</dbReference>
<keyword evidence="3" id="KW-0997">Cell inner membrane</keyword>
<keyword evidence="4 12" id="KW-0812">Transmembrane</keyword>
<evidence type="ECO:0000256" key="9">
    <source>
        <dbReference type="ARBA" id="ARBA00023303"/>
    </source>
</evidence>
<evidence type="ECO:0000256" key="3">
    <source>
        <dbReference type="ARBA" id="ARBA00022519"/>
    </source>
</evidence>
<organism evidence="13 14">
    <name type="scientific">Pantoea rodasii</name>
    <dbReference type="NCBI Taxonomy" id="1076549"/>
    <lineage>
        <taxon>Bacteria</taxon>
        <taxon>Pseudomonadati</taxon>
        <taxon>Pseudomonadota</taxon>
        <taxon>Gammaproteobacteria</taxon>
        <taxon>Enterobacterales</taxon>
        <taxon>Erwiniaceae</taxon>
        <taxon>Pantoea</taxon>
    </lineage>
</organism>
<dbReference type="RefSeq" id="WP_039333080.1">
    <property type="nucleotide sequence ID" value="NZ_JTJJ01000060.1"/>
</dbReference>
<evidence type="ECO:0000313" key="14">
    <source>
        <dbReference type="Proteomes" id="UP000030853"/>
    </source>
</evidence>
<dbReference type="GO" id="GO:0140114">
    <property type="term" value="P:cellular detoxification of fluoride"/>
    <property type="evidence" value="ECO:0007669"/>
    <property type="project" value="UniProtKB-UniRule"/>
</dbReference>
<keyword evidence="7 12" id="KW-0406">Ion transport</keyword>
<dbReference type="GO" id="GO:0005886">
    <property type="term" value="C:plasma membrane"/>
    <property type="evidence" value="ECO:0007669"/>
    <property type="project" value="UniProtKB-SubCell"/>
</dbReference>
<reference evidence="13 14" key="1">
    <citation type="submission" date="2014-11" db="EMBL/GenBank/DDBJ databases">
        <title>Genome sequencing of Pantoea rodasii ND03.</title>
        <authorList>
            <person name="Muhamad Yunos N.Y."/>
            <person name="Chan K.-G."/>
        </authorList>
    </citation>
    <scope>NUCLEOTIDE SEQUENCE [LARGE SCALE GENOMIC DNA]</scope>
    <source>
        <strain evidence="13 14">ND03</strain>
    </source>
</reference>
<evidence type="ECO:0000256" key="12">
    <source>
        <dbReference type="HAMAP-Rule" id="MF_00454"/>
    </source>
</evidence>
<protein>
    <recommendedName>
        <fullName evidence="12">Fluoride-specific ion channel FluC</fullName>
    </recommendedName>
</protein>
<dbReference type="PANTHER" id="PTHR28259">
    <property type="entry name" value="FLUORIDE EXPORT PROTEIN 1-RELATED"/>
    <property type="match status" value="1"/>
</dbReference>
<evidence type="ECO:0000256" key="5">
    <source>
        <dbReference type="ARBA" id="ARBA00022989"/>
    </source>
</evidence>
<keyword evidence="2 12" id="KW-1003">Cell membrane</keyword>
<accession>A0A0B1R742</accession>
<dbReference type="EMBL" id="JTJJ01000060">
    <property type="protein sequence ID" value="KHJ67017.1"/>
    <property type="molecule type" value="Genomic_DNA"/>
</dbReference>
<sequence length="125" mass="13284">MLKSLLAVVLGGAVGCSLRWLISLRFNALFPNLPPGTLMVNLVGGFIIGAALAFFVRNPHIDPFWKLLIVTGLCGGLTTFSTFSAEIVGLLQTGKYLWAMSSVMVHVIGSLLMTFAGFAVVNLLG</sequence>
<comment type="similarity">
    <text evidence="10 12">Belongs to the fluoride channel Fluc/FEX (TC 1.A.43) family.</text>
</comment>
<feature type="transmembrane region" description="Helical" evidence="12">
    <location>
        <begin position="67"/>
        <end position="91"/>
    </location>
</feature>
<dbReference type="InterPro" id="IPR003691">
    <property type="entry name" value="FluC"/>
</dbReference>
<feature type="binding site" evidence="12">
    <location>
        <position position="78"/>
    </location>
    <ligand>
        <name>Na(+)</name>
        <dbReference type="ChEBI" id="CHEBI:29101"/>
        <note>structural</note>
    </ligand>
</feature>
<name>A0A0B1R742_9GAMM</name>
<dbReference type="HAMAP" id="MF_00454">
    <property type="entry name" value="FluC"/>
    <property type="match status" value="1"/>
</dbReference>
<keyword evidence="9 12" id="KW-0407">Ion channel</keyword>
<comment type="catalytic activity">
    <reaction evidence="11">
        <text>fluoride(in) = fluoride(out)</text>
        <dbReference type="Rhea" id="RHEA:76159"/>
        <dbReference type="ChEBI" id="CHEBI:17051"/>
    </reaction>
    <physiologicalReaction direction="left-to-right" evidence="11">
        <dbReference type="Rhea" id="RHEA:76160"/>
    </physiologicalReaction>
</comment>
<feature type="transmembrane region" description="Helical" evidence="12">
    <location>
        <begin position="35"/>
        <end position="55"/>
    </location>
</feature>
<comment type="function">
    <text evidence="12">Fluoride-specific ion channel. Important for reducing fluoride concentration in the cell, thus reducing its toxicity.</text>
</comment>
<dbReference type="NCBIfam" id="TIGR00494">
    <property type="entry name" value="crcB"/>
    <property type="match status" value="1"/>
</dbReference>
<evidence type="ECO:0000256" key="4">
    <source>
        <dbReference type="ARBA" id="ARBA00022692"/>
    </source>
</evidence>
<dbReference type="NCBIfam" id="NF010792">
    <property type="entry name" value="PRK14196.1"/>
    <property type="match status" value="1"/>
</dbReference>
<comment type="caution">
    <text evidence="13">The sequence shown here is derived from an EMBL/GenBank/DDBJ whole genome shotgun (WGS) entry which is preliminary data.</text>
</comment>
<keyword evidence="8 12" id="KW-0472">Membrane</keyword>
<evidence type="ECO:0000256" key="10">
    <source>
        <dbReference type="ARBA" id="ARBA00035120"/>
    </source>
</evidence>
<feature type="binding site" evidence="12">
    <location>
        <position position="75"/>
    </location>
    <ligand>
        <name>Na(+)</name>
        <dbReference type="ChEBI" id="CHEBI:29101"/>
        <note>structural</note>
    </ligand>
</feature>
<comment type="activity regulation">
    <text evidence="12">Na(+) is not transported, but it plays an essential structural role and its presence is essential for fluoride channel function.</text>
</comment>
<evidence type="ECO:0000256" key="1">
    <source>
        <dbReference type="ARBA" id="ARBA00004651"/>
    </source>
</evidence>
<dbReference type="PANTHER" id="PTHR28259:SF1">
    <property type="entry name" value="FLUORIDE EXPORT PROTEIN 1-RELATED"/>
    <property type="match status" value="1"/>
</dbReference>
<proteinExistence type="inferred from homology"/>
<evidence type="ECO:0000313" key="13">
    <source>
        <dbReference type="EMBL" id="KHJ67017.1"/>
    </source>
</evidence>
<gene>
    <name evidence="12" type="primary">fluC</name>
    <name evidence="12" type="synonym">crcB</name>
    <name evidence="13" type="ORF">QU24_16250</name>
</gene>
<feature type="transmembrane region" description="Helical" evidence="12">
    <location>
        <begin position="103"/>
        <end position="124"/>
    </location>
</feature>
<dbReference type="GO" id="GO:0046872">
    <property type="term" value="F:metal ion binding"/>
    <property type="evidence" value="ECO:0007669"/>
    <property type="project" value="UniProtKB-KW"/>
</dbReference>